<dbReference type="InterPro" id="IPR029058">
    <property type="entry name" value="AB_hydrolase_fold"/>
</dbReference>
<comment type="caution">
    <text evidence="6">The sequence shown here is derived from an EMBL/GenBank/DDBJ whole genome shotgun (WGS) entry which is preliminary data.</text>
</comment>
<dbReference type="GO" id="GO:0044550">
    <property type="term" value="P:secondary metabolite biosynthetic process"/>
    <property type="evidence" value="ECO:0007669"/>
    <property type="project" value="TreeGrafter"/>
</dbReference>
<dbReference type="AlphaFoldDB" id="A0A9P6MKU1"/>
<dbReference type="SUPFAM" id="SSF56801">
    <property type="entry name" value="Acetyl-CoA synthetase-like"/>
    <property type="match status" value="1"/>
</dbReference>
<evidence type="ECO:0000256" key="3">
    <source>
        <dbReference type="ARBA" id="ARBA00022598"/>
    </source>
</evidence>
<name>A0A9P6MKU1_9FUNG</name>
<dbReference type="GO" id="GO:0031177">
    <property type="term" value="F:phosphopantetheine binding"/>
    <property type="evidence" value="ECO:0007669"/>
    <property type="project" value="TreeGrafter"/>
</dbReference>
<proteinExistence type="inferred from homology"/>
<comment type="similarity">
    <text evidence="4">Belongs to the NRP synthetase family.</text>
</comment>
<dbReference type="Pfam" id="PF00975">
    <property type="entry name" value="Thioesterase"/>
    <property type="match status" value="1"/>
</dbReference>
<dbReference type="SUPFAM" id="SSF53474">
    <property type="entry name" value="alpha/beta-Hydrolases"/>
    <property type="match status" value="1"/>
</dbReference>
<dbReference type="InterPro" id="IPR001242">
    <property type="entry name" value="Condensation_dom"/>
</dbReference>
<evidence type="ECO:0000256" key="4">
    <source>
        <dbReference type="ARBA" id="ARBA00029454"/>
    </source>
</evidence>
<dbReference type="Gene3D" id="3.30.559.30">
    <property type="entry name" value="Nonribosomal peptide synthetase, condensation domain"/>
    <property type="match status" value="1"/>
</dbReference>
<dbReference type="Pfam" id="PF13193">
    <property type="entry name" value="AMP-binding_C"/>
    <property type="match status" value="1"/>
</dbReference>
<evidence type="ECO:0000313" key="6">
    <source>
        <dbReference type="EMBL" id="KAG0005970.1"/>
    </source>
</evidence>
<dbReference type="Gene3D" id="3.30.559.10">
    <property type="entry name" value="Chloramphenicol acetyltransferase-like domain"/>
    <property type="match status" value="1"/>
</dbReference>
<evidence type="ECO:0000313" key="7">
    <source>
        <dbReference type="Proteomes" id="UP000703661"/>
    </source>
</evidence>
<dbReference type="FunFam" id="1.10.1200.10:FF:000005">
    <property type="entry name" value="Nonribosomal peptide synthetase 1"/>
    <property type="match status" value="1"/>
</dbReference>
<dbReference type="InterPro" id="IPR009081">
    <property type="entry name" value="PP-bd_ACP"/>
</dbReference>
<dbReference type="InterPro" id="IPR000873">
    <property type="entry name" value="AMP-dep_synth/lig_dom"/>
</dbReference>
<keyword evidence="3" id="KW-0436">Ligase</keyword>
<dbReference type="InterPro" id="IPR045851">
    <property type="entry name" value="AMP-bd_C_sf"/>
</dbReference>
<dbReference type="Gene3D" id="3.40.50.1820">
    <property type="entry name" value="alpha/beta hydrolase"/>
    <property type="match status" value="1"/>
</dbReference>
<dbReference type="PANTHER" id="PTHR45527">
    <property type="entry name" value="NONRIBOSOMAL PEPTIDE SYNTHETASE"/>
    <property type="match status" value="1"/>
</dbReference>
<keyword evidence="7" id="KW-1185">Reference proteome</keyword>
<dbReference type="CDD" id="cd19544">
    <property type="entry name" value="E-C_NRPS"/>
    <property type="match status" value="1"/>
</dbReference>
<dbReference type="CDD" id="cd05930">
    <property type="entry name" value="A_NRPS"/>
    <property type="match status" value="1"/>
</dbReference>
<dbReference type="InterPro" id="IPR001031">
    <property type="entry name" value="Thioesterase"/>
</dbReference>
<dbReference type="FunFam" id="3.40.50.12780:FF:000012">
    <property type="entry name" value="Non-ribosomal peptide synthetase"/>
    <property type="match status" value="1"/>
</dbReference>
<organism evidence="6 7">
    <name type="scientific">Entomortierella chlamydospora</name>
    <dbReference type="NCBI Taxonomy" id="101097"/>
    <lineage>
        <taxon>Eukaryota</taxon>
        <taxon>Fungi</taxon>
        <taxon>Fungi incertae sedis</taxon>
        <taxon>Mucoromycota</taxon>
        <taxon>Mortierellomycotina</taxon>
        <taxon>Mortierellomycetes</taxon>
        <taxon>Mortierellales</taxon>
        <taxon>Mortierellaceae</taxon>
        <taxon>Entomortierella</taxon>
    </lineage>
</organism>
<dbReference type="InterPro" id="IPR006162">
    <property type="entry name" value="Ppantetheine_attach_site"/>
</dbReference>
<keyword evidence="2" id="KW-0597">Phosphoprotein</keyword>
<dbReference type="InterPro" id="IPR036736">
    <property type="entry name" value="ACP-like_sf"/>
</dbReference>
<accession>A0A9P6MKU1</accession>
<dbReference type="PROSITE" id="PS00455">
    <property type="entry name" value="AMP_BINDING"/>
    <property type="match status" value="1"/>
</dbReference>
<dbReference type="InterPro" id="IPR023213">
    <property type="entry name" value="CAT-like_dom_sf"/>
</dbReference>
<gene>
    <name evidence="6" type="ORF">BGZ80_005370</name>
</gene>
<dbReference type="PROSITE" id="PS50075">
    <property type="entry name" value="CARRIER"/>
    <property type="match status" value="1"/>
</dbReference>
<reference evidence="6" key="1">
    <citation type="journal article" date="2020" name="Fungal Divers.">
        <title>Resolving the Mortierellaceae phylogeny through synthesis of multi-gene phylogenetics and phylogenomics.</title>
        <authorList>
            <person name="Vandepol N."/>
            <person name="Liber J."/>
            <person name="Desiro A."/>
            <person name="Na H."/>
            <person name="Kennedy M."/>
            <person name="Barry K."/>
            <person name="Grigoriev I.V."/>
            <person name="Miller A.N."/>
            <person name="O'Donnell K."/>
            <person name="Stajich J.E."/>
            <person name="Bonito G."/>
        </authorList>
    </citation>
    <scope>NUCLEOTIDE SEQUENCE</scope>
    <source>
        <strain evidence="6">NRRL 2769</strain>
    </source>
</reference>
<dbReference type="Proteomes" id="UP000703661">
    <property type="component" value="Unassembled WGS sequence"/>
</dbReference>
<dbReference type="Gene3D" id="2.30.38.10">
    <property type="entry name" value="Luciferase, Domain 3"/>
    <property type="match status" value="1"/>
</dbReference>
<dbReference type="GO" id="GO:0005737">
    <property type="term" value="C:cytoplasm"/>
    <property type="evidence" value="ECO:0007669"/>
    <property type="project" value="TreeGrafter"/>
</dbReference>
<dbReference type="Pfam" id="PF00668">
    <property type="entry name" value="Condensation"/>
    <property type="match status" value="1"/>
</dbReference>
<feature type="non-terminal residue" evidence="6">
    <location>
        <position position="1"/>
    </location>
</feature>
<dbReference type="GO" id="GO:0043041">
    <property type="term" value="P:amino acid activation for nonribosomal peptide biosynthetic process"/>
    <property type="evidence" value="ECO:0007669"/>
    <property type="project" value="TreeGrafter"/>
</dbReference>
<evidence type="ECO:0000256" key="2">
    <source>
        <dbReference type="ARBA" id="ARBA00022553"/>
    </source>
</evidence>
<dbReference type="Gene3D" id="3.30.300.30">
    <property type="match status" value="1"/>
</dbReference>
<keyword evidence="1" id="KW-0596">Phosphopantetheine</keyword>
<dbReference type="Pfam" id="PF00550">
    <property type="entry name" value="PP-binding"/>
    <property type="match status" value="1"/>
</dbReference>
<dbReference type="FunFam" id="3.40.50.980:FF:000001">
    <property type="entry name" value="Non-ribosomal peptide synthetase"/>
    <property type="match status" value="1"/>
</dbReference>
<dbReference type="SUPFAM" id="SSF52777">
    <property type="entry name" value="CoA-dependent acyltransferases"/>
    <property type="match status" value="2"/>
</dbReference>
<protein>
    <recommendedName>
        <fullName evidence="5">Carrier domain-containing protein</fullName>
    </recommendedName>
</protein>
<feature type="domain" description="Carrier" evidence="5">
    <location>
        <begin position="958"/>
        <end position="1033"/>
    </location>
</feature>
<dbReference type="FunFam" id="3.30.300.30:FF:000010">
    <property type="entry name" value="Enterobactin synthetase component F"/>
    <property type="match status" value="1"/>
</dbReference>
<dbReference type="SUPFAM" id="SSF47336">
    <property type="entry name" value="ACP-like"/>
    <property type="match status" value="1"/>
</dbReference>
<dbReference type="Gene3D" id="3.40.50.980">
    <property type="match status" value="2"/>
</dbReference>
<evidence type="ECO:0000256" key="1">
    <source>
        <dbReference type="ARBA" id="ARBA00022450"/>
    </source>
</evidence>
<dbReference type="InterPro" id="IPR020845">
    <property type="entry name" value="AMP-binding_CS"/>
</dbReference>
<dbReference type="PANTHER" id="PTHR45527:SF1">
    <property type="entry name" value="FATTY ACID SYNTHASE"/>
    <property type="match status" value="1"/>
</dbReference>
<dbReference type="GO" id="GO:0016874">
    <property type="term" value="F:ligase activity"/>
    <property type="evidence" value="ECO:0007669"/>
    <property type="project" value="UniProtKB-KW"/>
</dbReference>
<dbReference type="EMBL" id="JAAAID010002651">
    <property type="protein sequence ID" value="KAG0005970.1"/>
    <property type="molecule type" value="Genomic_DNA"/>
</dbReference>
<dbReference type="NCBIfam" id="TIGR01733">
    <property type="entry name" value="AA-adenyl-dom"/>
    <property type="match status" value="1"/>
</dbReference>
<dbReference type="InterPro" id="IPR025110">
    <property type="entry name" value="AMP-bd_C"/>
</dbReference>
<sequence>DIDLIVNQVEGGVANVQDIYALSPLQDGILFHHVMATKGDPYLLVTKMSFDSKDILDRYLDAVQKVVDRHDILRTAIVWEKLSTPAQVVLRHAKLLITELALDPADGDILDQLAKLTDPREHRIDLSQAPLIRFIMAQDVNGDHSTFEIMTAEIQAFMENKAQDLADPQPFRNLIFHVKSGISLDAHEDFFTKMLSEVDTPALPYGLSNVHHDGLDVTESHIMLPQDLNNRLRGHARRMGVSLASICHLAWAQVISRTSGQERVVFGTVIFGRMQGGSGSDQAMGLFINTLPIRIDIGERSIEESVRKSQIDLAALLEHEHASLALAQRCSSVPAGTPLFSSLLNYRHNIVSTAEVPDDIGVRVLDGEERTNYPFSISVEDGGSTLGLTAQVIKPFEPSRICEYMQQALQSIDDALQNNPEMPTRDLEILPPNEQQLLFQTWNATEREYLGSQCIHRLFELQALVAPTSRAVVFEDQELTYNELNGRANRLAHRLIELGVKPDMRVALCVDRSLAMIVGLLAILKAGGAYVPLDPAYPSDRLEYMLADASPVILLADDRGKAALRNASLDSLKILDPNLPSSQVVENPDVIGLTSRHLAYIIYTSGSTGKPKGVMIEHQGVVNQICTRPEIAGVGPTSQVLQFSSLSFDGSADEIFSALFYGGCLHVLPDRIRLDRAQLWEYLGDRSITQAELTPTFLQECSEFAPLSTNLTLILGGEALPPKLLRVMRTLIPHGTIVNAYGPTETTIEAIVWKCPDNFDGDTIPIGRPLPNKRAFVLDSYRKPVPIGAVGELYIAGAGMARGYLNRPDLTEKVFVPELFSTDKNSRMYKTGDLVRYDPDGSLVFLGRNDHQVKIRGFRIELGEIEERLCEHSTVREAVVLALGEGTSKRLVAYVVADYTDGLAHTLRAHISAKLPDYMVPTAFVRLDELPLNPNGKLDRQALPEPDMDSFVSQEYESPQGEIESSLAKIWAEILNVDRVGRHDNFFMLGGHSLLAIKMSSHIRSRMGMSMQLNALFEAPTVAELVPRILQQDATHENAFDVLLKLKPQGSRPPLFSIHPVFGLGWSYINLSKHLHPDQPLYALQSRGIGGNGKLAASFEEMVADYIDQIRHIQPRGPYHLLGWSFGGSVAQSMAVELKRLGEDVALLALMDTTAEYSSLPGDADITFDHDGDAYAEHLARSGNKNTLEEGRELWEKTRYVIKNNVKLSNEFSPSVYYGDMIFFSAIQSARVPDPSSWKPFILGKIEVHEVECEHLEMDRPGPMAEIGH</sequence>
<feature type="non-terminal residue" evidence="6">
    <location>
        <position position="1269"/>
    </location>
</feature>
<evidence type="ECO:0000259" key="5">
    <source>
        <dbReference type="PROSITE" id="PS50075"/>
    </source>
</evidence>
<dbReference type="Pfam" id="PF00501">
    <property type="entry name" value="AMP-binding"/>
    <property type="match status" value="1"/>
</dbReference>
<dbReference type="InterPro" id="IPR010071">
    <property type="entry name" value="AA_adenyl_dom"/>
</dbReference>
<dbReference type="PROSITE" id="PS00012">
    <property type="entry name" value="PHOSPHOPANTETHEINE"/>
    <property type="match status" value="1"/>
</dbReference>